<dbReference type="Proteomes" id="UP000248090">
    <property type="component" value="Unassembled WGS sequence"/>
</dbReference>
<reference evidence="1 2" key="1">
    <citation type="submission" date="2015-03" db="EMBL/GenBank/DDBJ databases">
        <authorList>
            <person name="Krishnan R."/>
            <person name="Midha S."/>
            <person name="Patil P.B."/>
            <person name="Rameshkumar N."/>
        </authorList>
    </citation>
    <scope>NUCLEOTIDE SEQUENCE [LARGE SCALE GENOMIC DNA]</scope>
    <source>
        <strain evidence="1 2">L1E11</strain>
    </source>
</reference>
<name>A0ABX5LYX6_9GAMM</name>
<dbReference type="InterPro" id="IPR019117">
    <property type="entry name" value="CRISPR-assoc_protein_Cmr3"/>
</dbReference>
<sequence>MEQWNFSAADSWFFKESRPIEAVGANLAESLFPPSASSVIGAIRSSIGEAHQVDWAEYAAGEHPLRGIIGTPDDLGPLQFSGPYLSREGQRLYPMPQSLLWAGSDQTRLIPADGATRCDLGLVRLPQKAKTLAGARPRENTWITEAGLQAFLAGQPVAATDAVSADALFEAEPRLGIGRDNQRATVETGLLYQTRHVRPRQGCEIVMDIRGLQNEHLPPTGICRFGAEGRMASWSRTQAKALPAVAALKAAKGLTLMLLTPASFEQGWIPDGFTEDDTGKSRVWRGELAGIRLTLLCAALGKPRREGGWDLVNRKPRDLQSLIPAGSVYFCEVEGDIAGAQRALHGIQIGQQQAWGRGTLAVGYY</sequence>
<gene>
    <name evidence="1" type="ORF">WH50_07680</name>
</gene>
<evidence type="ECO:0000313" key="1">
    <source>
        <dbReference type="EMBL" id="PXF31852.1"/>
    </source>
</evidence>
<organism evidence="1 2">
    <name type="scientific">Pokkaliibacter plantistimulans</name>
    <dbReference type="NCBI Taxonomy" id="1635171"/>
    <lineage>
        <taxon>Bacteria</taxon>
        <taxon>Pseudomonadati</taxon>
        <taxon>Pseudomonadota</taxon>
        <taxon>Gammaproteobacteria</taxon>
        <taxon>Oceanospirillales</taxon>
        <taxon>Balneatrichaceae</taxon>
        <taxon>Pokkaliibacter</taxon>
    </lineage>
</organism>
<dbReference type="Gene3D" id="3.30.70.2940">
    <property type="match status" value="1"/>
</dbReference>
<comment type="caution">
    <text evidence="1">The sequence shown here is derived from an EMBL/GenBank/DDBJ whole genome shotgun (WGS) entry which is preliminary data.</text>
</comment>
<accession>A0ABX5LYX6</accession>
<dbReference type="Gene3D" id="2.60.40.4350">
    <property type="match status" value="1"/>
</dbReference>
<dbReference type="EMBL" id="LAPT01000031">
    <property type="protein sequence ID" value="PXF31852.1"/>
    <property type="molecule type" value="Genomic_DNA"/>
</dbReference>
<evidence type="ECO:0000313" key="2">
    <source>
        <dbReference type="Proteomes" id="UP000248090"/>
    </source>
</evidence>
<dbReference type="Pfam" id="PF09700">
    <property type="entry name" value="Cas_Cmr3"/>
    <property type="match status" value="1"/>
</dbReference>
<dbReference type="RefSeq" id="WP_165838349.1">
    <property type="nucleotide sequence ID" value="NZ_CP177354.1"/>
</dbReference>
<protein>
    <recommendedName>
        <fullName evidence="3">CRISPR-associated protein Cmr3</fullName>
    </recommendedName>
</protein>
<keyword evidence="2" id="KW-1185">Reference proteome</keyword>
<evidence type="ECO:0008006" key="3">
    <source>
        <dbReference type="Google" id="ProtNLM"/>
    </source>
</evidence>
<proteinExistence type="predicted"/>